<evidence type="ECO:0000313" key="1">
    <source>
        <dbReference type="EMBL" id="KAF2155711.1"/>
    </source>
</evidence>
<dbReference type="PANTHER" id="PTHR28523">
    <property type="entry name" value="CYTOCHROME C OXIDASE ASSEMBLY FACTOR 1"/>
    <property type="match status" value="1"/>
</dbReference>
<gene>
    <name evidence="1" type="ORF">K461DRAFT_274732</name>
</gene>
<comment type="caution">
    <text evidence="1">The sequence shown here is derived from an EMBL/GenBank/DDBJ whole genome shotgun (WGS) entry which is preliminary data.</text>
</comment>
<evidence type="ECO:0000313" key="2">
    <source>
        <dbReference type="Proteomes" id="UP000799439"/>
    </source>
</evidence>
<protein>
    <submittedName>
        <fullName evidence="1">DUF1783-domain-containing protein</fullName>
    </submittedName>
</protein>
<name>A0A9P4MQL0_9PEZI</name>
<reference evidence="1" key="1">
    <citation type="journal article" date="2020" name="Stud. Mycol.">
        <title>101 Dothideomycetes genomes: a test case for predicting lifestyles and emergence of pathogens.</title>
        <authorList>
            <person name="Haridas S."/>
            <person name="Albert R."/>
            <person name="Binder M."/>
            <person name="Bloem J."/>
            <person name="Labutti K."/>
            <person name="Salamov A."/>
            <person name="Andreopoulos B."/>
            <person name="Baker S."/>
            <person name="Barry K."/>
            <person name="Bills G."/>
            <person name="Bluhm B."/>
            <person name="Cannon C."/>
            <person name="Castanera R."/>
            <person name="Culley D."/>
            <person name="Daum C."/>
            <person name="Ezra D."/>
            <person name="Gonzalez J."/>
            <person name="Henrissat B."/>
            <person name="Kuo A."/>
            <person name="Liang C."/>
            <person name="Lipzen A."/>
            <person name="Lutzoni F."/>
            <person name="Magnuson J."/>
            <person name="Mondo S."/>
            <person name="Nolan M."/>
            <person name="Ohm R."/>
            <person name="Pangilinan J."/>
            <person name="Park H.-J."/>
            <person name="Ramirez L."/>
            <person name="Alfaro M."/>
            <person name="Sun H."/>
            <person name="Tritt A."/>
            <person name="Yoshinaga Y."/>
            <person name="Zwiers L.-H."/>
            <person name="Turgeon B."/>
            <person name="Goodwin S."/>
            <person name="Spatafora J."/>
            <person name="Crous P."/>
            <person name="Grigoriev I."/>
        </authorList>
    </citation>
    <scope>NUCLEOTIDE SEQUENCE</scope>
    <source>
        <strain evidence="1">CBS 260.36</strain>
    </source>
</reference>
<accession>A0A9P4MQL0</accession>
<dbReference type="Pfam" id="PF08695">
    <property type="entry name" value="Coa1"/>
    <property type="match status" value="1"/>
</dbReference>
<dbReference type="InterPro" id="IPR014807">
    <property type="entry name" value="Coa1"/>
</dbReference>
<dbReference type="Proteomes" id="UP000799439">
    <property type="component" value="Unassembled WGS sequence"/>
</dbReference>
<dbReference type="GO" id="GO:0033617">
    <property type="term" value="P:mitochondrial respiratory chain complex IV assembly"/>
    <property type="evidence" value="ECO:0007669"/>
    <property type="project" value="InterPro"/>
</dbReference>
<dbReference type="OrthoDB" id="2100652at2759"/>
<organism evidence="1 2">
    <name type="scientific">Myriangium duriaei CBS 260.36</name>
    <dbReference type="NCBI Taxonomy" id="1168546"/>
    <lineage>
        <taxon>Eukaryota</taxon>
        <taxon>Fungi</taxon>
        <taxon>Dikarya</taxon>
        <taxon>Ascomycota</taxon>
        <taxon>Pezizomycotina</taxon>
        <taxon>Dothideomycetes</taxon>
        <taxon>Dothideomycetidae</taxon>
        <taxon>Myriangiales</taxon>
        <taxon>Myriangiaceae</taxon>
        <taxon>Myriangium</taxon>
    </lineage>
</organism>
<keyword evidence="2" id="KW-1185">Reference proteome</keyword>
<dbReference type="InterPro" id="IPR042432">
    <property type="entry name" value="Coa1_fungi"/>
</dbReference>
<dbReference type="PANTHER" id="PTHR28523:SF1">
    <property type="entry name" value="CYTOCHROME C OXIDASE ASSEMBLY FACTOR 1"/>
    <property type="match status" value="1"/>
</dbReference>
<proteinExistence type="predicted"/>
<dbReference type="EMBL" id="ML996082">
    <property type="protein sequence ID" value="KAF2155711.1"/>
    <property type="molecule type" value="Genomic_DNA"/>
</dbReference>
<sequence length="195" mass="22108">MMSTTRLRPFTRLSNIRQCQNAATRRTLIAAPKPGSGPLMSRRADRELPSVNTSRRWLFSIPVFLAVMGLSTAAIFNYQKSSSSVVSSSLYALRTNSQARQILGDEIYFASKFPWISGELNQLHGRIDIKFWVKGTKQQALMRFKSDRKYRMGYFKTTEWSLQTEDGTVYQLLESDGADPFAKTNLTNVNEPHAA</sequence>
<dbReference type="GO" id="GO:0005743">
    <property type="term" value="C:mitochondrial inner membrane"/>
    <property type="evidence" value="ECO:0007669"/>
    <property type="project" value="TreeGrafter"/>
</dbReference>
<dbReference type="AlphaFoldDB" id="A0A9P4MQL0"/>